<proteinExistence type="predicted"/>
<feature type="transmembrane region" description="Helical" evidence="1">
    <location>
        <begin position="94"/>
        <end position="116"/>
    </location>
</feature>
<evidence type="ECO:0000313" key="3">
    <source>
        <dbReference type="Proteomes" id="UP000247702"/>
    </source>
</evidence>
<evidence type="ECO:0000256" key="1">
    <source>
        <dbReference type="SAM" id="Phobius"/>
    </source>
</evidence>
<reference evidence="2 3" key="1">
    <citation type="submission" date="2017-11" db="EMBL/GenBank/DDBJ databases">
        <title>The genome of Rhizophagus clarus HR1 reveals common genetic basis of auxotrophy among arbuscular mycorrhizal fungi.</title>
        <authorList>
            <person name="Kobayashi Y."/>
        </authorList>
    </citation>
    <scope>NUCLEOTIDE SEQUENCE [LARGE SCALE GENOMIC DNA]</scope>
    <source>
        <strain evidence="2 3">HR1</strain>
    </source>
</reference>
<protein>
    <submittedName>
        <fullName evidence="2">Uncharacterized protein</fullName>
    </submittedName>
</protein>
<comment type="caution">
    <text evidence="2">The sequence shown here is derived from an EMBL/GenBank/DDBJ whole genome shotgun (WGS) entry which is preliminary data.</text>
</comment>
<name>A0A2Z6R7S8_9GLOM</name>
<dbReference type="EMBL" id="BEXD01001372">
    <property type="protein sequence ID" value="GBB93804.1"/>
    <property type="molecule type" value="Genomic_DNA"/>
</dbReference>
<keyword evidence="1" id="KW-0812">Transmembrane</keyword>
<dbReference type="AlphaFoldDB" id="A0A2Z6R7S8"/>
<keyword evidence="1" id="KW-1133">Transmembrane helix</keyword>
<evidence type="ECO:0000313" key="2">
    <source>
        <dbReference type="EMBL" id="GBB93804.1"/>
    </source>
</evidence>
<dbReference type="STRING" id="94130.A0A2Z6R7S8"/>
<organism evidence="2 3">
    <name type="scientific">Rhizophagus clarus</name>
    <dbReference type="NCBI Taxonomy" id="94130"/>
    <lineage>
        <taxon>Eukaryota</taxon>
        <taxon>Fungi</taxon>
        <taxon>Fungi incertae sedis</taxon>
        <taxon>Mucoromycota</taxon>
        <taxon>Glomeromycotina</taxon>
        <taxon>Glomeromycetes</taxon>
        <taxon>Glomerales</taxon>
        <taxon>Glomeraceae</taxon>
        <taxon>Rhizophagus</taxon>
    </lineage>
</organism>
<keyword evidence="3" id="KW-1185">Reference proteome</keyword>
<accession>A0A2Z6R7S8</accession>
<feature type="transmembrane region" description="Helical" evidence="1">
    <location>
        <begin position="136"/>
        <end position="154"/>
    </location>
</feature>
<gene>
    <name evidence="2" type="ORF">RclHR1_22320002</name>
</gene>
<sequence>MKAGYDSKISVLKTTMFVKIRWKVLKRDFLYKFFHPRFDLVIIKREIEIGDPGHHDNPYYYHVNKQILLADQCNYLLIDNLFFRRDIFLLNKTMFFTVIFFLLIPISNFFFISFILRFLRSFSFTGFKFFNFVLEFSFHFNFFFFFRFLAFQFYE</sequence>
<keyword evidence="1" id="KW-0472">Membrane</keyword>
<dbReference type="Proteomes" id="UP000247702">
    <property type="component" value="Unassembled WGS sequence"/>
</dbReference>